<dbReference type="InterPro" id="IPR050343">
    <property type="entry name" value="RsuA_PseudoU_synthase"/>
</dbReference>
<dbReference type="Gene3D" id="3.30.70.580">
    <property type="entry name" value="Pseudouridine synthase I, catalytic domain, N-terminal subdomain"/>
    <property type="match status" value="1"/>
</dbReference>
<dbReference type="SUPFAM" id="SSF55174">
    <property type="entry name" value="Alpha-L RNA-binding motif"/>
    <property type="match status" value="1"/>
</dbReference>
<dbReference type="PANTHER" id="PTHR47683:SF3">
    <property type="entry name" value="RIBOSOMAL LARGE SUBUNIT PSEUDOURIDINE SYNTHASE B"/>
    <property type="match status" value="1"/>
</dbReference>
<dbReference type="Pfam" id="PF00849">
    <property type="entry name" value="PseudoU_synth_2"/>
    <property type="match status" value="1"/>
</dbReference>
<dbReference type="InterPro" id="IPR006145">
    <property type="entry name" value="PsdUridine_synth_RsuA/RluA"/>
</dbReference>
<dbReference type="EMBL" id="JBEVCJ010000016">
    <property type="protein sequence ID" value="MET1256059.1"/>
    <property type="molecule type" value="Genomic_DNA"/>
</dbReference>
<dbReference type="CDD" id="cd00165">
    <property type="entry name" value="S4"/>
    <property type="match status" value="1"/>
</dbReference>
<dbReference type="NCBIfam" id="TIGR00093">
    <property type="entry name" value="pseudouridine synthase"/>
    <property type="match status" value="1"/>
</dbReference>
<dbReference type="PANTHER" id="PTHR47683">
    <property type="entry name" value="PSEUDOURIDINE SYNTHASE FAMILY PROTEIN-RELATED"/>
    <property type="match status" value="1"/>
</dbReference>
<protein>
    <recommendedName>
        <fullName evidence="7">Pseudouridine synthase</fullName>
        <ecNumber evidence="7">5.4.99.-</ecNumber>
    </recommendedName>
</protein>
<comment type="function">
    <text evidence="5">Responsible for synthesis of pseudouridine from uracil-2605 in 23S ribosomal RNA.</text>
</comment>
<organism evidence="9 10">
    <name type="scientific">Aliikangiella maris</name>
    <dbReference type="NCBI Taxonomy" id="3162458"/>
    <lineage>
        <taxon>Bacteria</taxon>
        <taxon>Pseudomonadati</taxon>
        <taxon>Pseudomonadota</taxon>
        <taxon>Gammaproteobacteria</taxon>
        <taxon>Oceanospirillales</taxon>
        <taxon>Pleioneaceae</taxon>
        <taxon>Aliikangiella</taxon>
    </lineage>
</organism>
<dbReference type="GO" id="GO:0160139">
    <property type="term" value="F:23S rRNA pseudouridine(2605) synthase activity"/>
    <property type="evidence" value="ECO:0007669"/>
    <property type="project" value="UniProtKB-EC"/>
</dbReference>
<feature type="domain" description="RNA-binding S4" evidence="8">
    <location>
        <begin position="4"/>
        <end position="66"/>
    </location>
</feature>
<keyword evidence="3 7" id="KW-0413">Isomerase</keyword>
<sequence>MVDEKLQKIIAHLGLASRREAERWIADGRVSVNGSIAELGDRANEKDKIRIDGKLIQVTAKSDFQRQMLAYHKPEGEICSRKDPEGRPSVFDTLPTIRNGRWLNVGRLDINTSGLLFFTNDGELANRLMHPSHQVLRKYAARVRGEVTEAILRQLTQGVELEDGPAHFESIEDAGGEGSNHWYNVTLREGKNREVRRLWEAFDIQVSRLHRIQYGPFLLPRTLRKGRWQALPPEELKLFEDLVGLKPTVQPKKPIVTNRKKLKNKVLKARKIHKK</sequence>
<comment type="similarity">
    <text evidence="1 7">Belongs to the pseudouridine synthase RsuA family.</text>
</comment>
<dbReference type="PROSITE" id="PS01149">
    <property type="entry name" value="PSI_RSU"/>
    <property type="match status" value="1"/>
</dbReference>
<evidence type="ECO:0000256" key="5">
    <source>
        <dbReference type="ARBA" id="ARBA00037383"/>
    </source>
</evidence>
<dbReference type="RefSeq" id="WP_353896644.1">
    <property type="nucleotide sequence ID" value="NZ_JBEVCJ010000016.1"/>
</dbReference>
<dbReference type="Gene3D" id="3.30.70.1560">
    <property type="entry name" value="Alpha-L RNA-binding motif"/>
    <property type="match status" value="1"/>
</dbReference>
<dbReference type="InterPro" id="IPR000748">
    <property type="entry name" value="PsdUridine_synth_RsuA/RluB/E/F"/>
</dbReference>
<proteinExistence type="inferred from homology"/>
<dbReference type="Gene3D" id="3.10.290.10">
    <property type="entry name" value="RNA-binding S4 domain"/>
    <property type="match status" value="1"/>
</dbReference>
<name>A0ABV2BVT9_9GAMM</name>
<dbReference type="CDD" id="cd02556">
    <property type="entry name" value="PseudoU_synth_RluB"/>
    <property type="match status" value="1"/>
</dbReference>
<dbReference type="InterPro" id="IPR036986">
    <property type="entry name" value="S4_RNA-bd_sf"/>
</dbReference>
<evidence type="ECO:0000256" key="7">
    <source>
        <dbReference type="RuleBase" id="RU003887"/>
    </source>
</evidence>
<comment type="catalytic activity">
    <reaction evidence="4">
        <text>uridine(2605) in 23S rRNA = pseudouridine(2605) in 23S rRNA</text>
        <dbReference type="Rhea" id="RHEA:42520"/>
        <dbReference type="Rhea" id="RHEA-COMP:10095"/>
        <dbReference type="Rhea" id="RHEA-COMP:10096"/>
        <dbReference type="ChEBI" id="CHEBI:65314"/>
        <dbReference type="ChEBI" id="CHEBI:65315"/>
        <dbReference type="EC" id="5.4.99.22"/>
    </reaction>
</comment>
<gene>
    <name evidence="9" type="primary">rluB</name>
    <name evidence="9" type="ORF">ABVT43_13045</name>
</gene>
<evidence type="ECO:0000259" key="8">
    <source>
        <dbReference type="SMART" id="SM00363"/>
    </source>
</evidence>
<evidence type="ECO:0000256" key="1">
    <source>
        <dbReference type="ARBA" id="ARBA00008348"/>
    </source>
</evidence>
<dbReference type="InterPro" id="IPR002942">
    <property type="entry name" value="S4_RNA-bd"/>
</dbReference>
<dbReference type="SUPFAM" id="SSF55120">
    <property type="entry name" value="Pseudouridine synthase"/>
    <property type="match status" value="1"/>
</dbReference>
<evidence type="ECO:0000256" key="6">
    <source>
        <dbReference type="PROSITE-ProRule" id="PRU00182"/>
    </source>
</evidence>
<evidence type="ECO:0000256" key="3">
    <source>
        <dbReference type="ARBA" id="ARBA00023235"/>
    </source>
</evidence>
<reference evidence="9 10" key="1">
    <citation type="submission" date="2024-06" db="EMBL/GenBank/DDBJ databases">
        <authorList>
            <person name="Li F."/>
        </authorList>
    </citation>
    <scope>NUCLEOTIDE SEQUENCE [LARGE SCALE GENOMIC DNA]</scope>
    <source>
        <strain evidence="9 10">GXAS 311</strain>
    </source>
</reference>
<evidence type="ECO:0000256" key="2">
    <source>
        <dbReference type="ARBA" id="ARBA00022884"/>
    </source>
</evidence>
<dbReference type="SMART" id="SM00363">
    <property type="entry name" value="S4"/>
    <property type="match status" value="1"/>
</dbReference>
<evidence type="ECO:0000313" key="9">
    <source>
        <dbReference type="EMBL" id="MET1256059.1"/>
    </source>
</evidence>
<dbReference type="InterPro" id="IPR018496">
    <property type="entry name" value="PsdUridine_synth_RsuA/RluB_CS"/>
</dbReference>
<dbReference type="InterPro" id="IPR020103">
    <property type="entry name" value="PsdUridine_synth_cat_dom_sf"/>
</dbReference>
<evidence type="ECO:0000256" key="4">
    <source>
        <dbReference type="ARBA" id="ARBA00036944"/>
    </source>
</evidence>
<dbReference type="Proteomes" id="UP001548189">
    <property type="component" value="Unassembled WGS sequence"/>
</dbReference>
<keyword evidence="10" id="KW-1185">Reference proteome</keyword>
<dbReference type="InterPro" id="IPR020094">
    <property type="entry name" value="TruA/RsuA/RluB/E/F_N"/>
</dbReference>
<accession>A0ABV2BVT9</accession>
<dbReference type="PROSITE" id="PS50889">
    <property type="entry name" value="S4"/>
    <property type="match status" value="1"/>
</dbReference>
<evidence type="ECO:0000313" key="10">
    <source>
        <dbReference type="Proteomes" id="UP001548189"/>
    </source>
</evidence>
<dbReference type="NCBIfam" id="NF007976">
    <property type="entry name" value="PRK10700.1"/>
    <property type="match status" value="1"/>
</dbReference>
<dbReference type="EC" id="5.4.99.-" evidence="7"/>
<comment type="caution">
    <text evidence="9">The sequence shown here is derived from an EMBL/GenBank/DDBJ whole genome shotgun (WGS) entry which is preliminary data.</text>
</comment>
<dbReference type="InterPro" id="IPR042092">
    <property type="entry name" value="PsdUridine_s_RsuA/RluB/E/F_cat"/>
</dbReference>
<dbReference type="Pfam" id="PF01479">
    <property type="entry name" value="S4"/>
    <property type="match status" value="1"/>
</dbReference>
<keyword evidence="2 6" id="KW-0694">RNA-binding</keyword>